<dbReference type="EMBL" id="UGPG01000001">
    <property type="protein sequence ID" value="STY44702.1"/>
    <property type="molecule type" value="Genomic_DNA"/>
</dbReference>
<sequence>MIQLIFIIAFVILVILMPKNNKSEKEAAKIFMERYNIHTKIKGNVIKQLELIEIEANTLVYRTYRKRFFKQSLFSFLGLLVLGAVVIGAMFVMQDFTIGIIGLIVFLLALIVYLIFISIKMITLQTSIRTRAWVAVVQHYDPAIPIAIFNESKWQVAFLNYLQKTNMPEEII</sequence>
<evidence type="ECO:0000313" key="3">
    <source>
        <dbReference type="Proteomes" id="UP000254879"/>
    </source>
</evidence>
<gene>
    <name evidence="2" type="ORF">NCTC10815_02055</name>
</gene>
<protein>
    <submittedName>
        <fullName evidence="2">Uncharacterized protein</fullName>
    </submittedName>
</protein>
<dbReference type="AlphaFoldDB" id="A0A378MH43"/>
<proteinExistence type="predicted"/>
<keyword evidence="1" id="KW-0472">Membrane</keyword>
<feature type="transmembrane region" description="Helical" evidence="1">
    <location>
        <begin position="98"/>
        <end position="119"/>
    </location>
</feature>
<keyword evidence="1" id="KW-0812">Transmembrane</keyword>
<name>A0A378MH43_LISGR</name>
<keyword evidence="1" id="KW-1133">Transmembrane helix</keyword>
<dbReference type="RefSeq" id="WP_040486536.1">
    <property type="nucleotide sequence ID" value="NZ_CABKNG010000001.1"/>
</dbReference>
<organism evidence="2 3">
    <name type="scientific">Listeria grayi</name>
    <name type="common">Listeria murrayi</name>
    <dbReference type="NCBI Taxonomy" id="1641"/>
    <lineage>
        <taxon>Bacteria</taxon>
        <taxon>Bacillati</taxon>
        <taxon>Bacillota</taxon>
        <taxon>Bacilli</taxon>
        <taxon>Bacillales</taxon>
        <taxon>Listeriaceae</taxon>
        <taxon>Listeria</taxon>
    </lineage>
</organism>
<evidence type="ECO:0000313" key="2">
    <source>
        <dbReference type="EMBL" id="STY44702.1"/>
    </source>
</evidence>
<dbReference type="Proteomes" id="UP000254879">
    <property type="component" value="Unassembled WGS sequence"/>
</dbReference>
<feature type="transmembrane region" description="Helical" evidence="1">
    <location>
        <begin position="72"/>
        <end position="92"/>
    </location>
</feature>
<reference evidence="2 3" key="1">
    <citation type="submission" date="2018-06" db="EMBL/GenBank/DDBJ databases">
        <authorList>
            <consortium name="Pathogen Informatics"/>
            <person name="Doyle S."/>
        </authorList>
    </citation>
    <scope>NUCLEOTIDE SEQUENCE [LARGE SCALE GENOMIC DNA]</scope>
    <source>
        <strain evidence="3">NCTC 10815</strain>
    </source>
</reference>
<evidence type="ECO:0000256" key="1">
    <source>
        <dbReference type="SAM" id="Phobius"/>
    </source>
</evidence>
<accession>A0A378MH43</accession>